<evidence type="ECO:0000313" key="7">
    <source>
        <dbReference type="EMBL" id="QWZ09542.1"/>
    </source>
</evidence>
<keyword evidence="5" id="KW-0732">Signal</keyword>
<feature type="signal peptide" evidence="5">
    <location>
        <begin position="1"/>
        <end position="28"/>
    </location>
</feature>
<dbReference type="RefSeq" id="WP_216941388.1">
    <property type="nucleotide sequence ID" value="NZ_CP077062.1"/>
</dbReference>
<evidence type="ECO:0000256" key="2">
    <source>
        <dbReference type="ARBA" id="ARBA00015816"/>
    </source>
</evidence>
<evidence type="ECO:0000259" key="6">
    <source>
        <dbReference type="PROSITE" id="PS51296"/>
    </source>
</evidence>
<feature type="chain" id="PRO_5039351989" description="Cytochrome bc1 complex Rieske iron-sulfur subunit" evidence="5">
    <location>
        <begin position="29"/>
        <end position="141"/>
    </location>
</feature>
<dbReference type="PROSITE" id="PS51296">
    <property type="entry name" value="RIESKE"/>
    <property type="match status" value="1"/>
</dbReference>
<sequence>MSDQSTDPSRRTVLRGAAVGGAALPLLAACGSGSGSSSASAPSASAAPVTVAAKDVPVGGGKILTDQQVVVTQPEKGTYKAFTAICTHQGCTVNKVLGGKIVCPCHGSTFSITDGSPQGGPAQSALAEKKVSVEGDQISVS</sequence>
<evidence type="ECO:0000313" key="8">
    <source>
        <dbReference type="Proteomes" id="UP000683575"/>
    </source>
</evidence>
<proteinExistence type="predicted"/>
<dbReference type="PANTHER" id="PTHR10134">
    <property type="entry name" value="CYTOCHROME B-C1 COMPLEX SUBUNIT RIESKE, MITOCHONDRIAL"/>
    <property type="match status" value="1"/>
</dbReference>
<evidence type="ECO:0000256" key="4">
    <source>
        <dbReference type="SAM" id="MobiDB-lite"/>
    </source>
</evidence>
<evidence type="ECO:0000256" key="5">
    <source>
        <dbReference type="SAM" id="SignalP"/>
    </source>
</evidence>
<reference evidence="7" key="1">
    <citation type="submission" date="2021-06" db="EMBL/GenBank/DDBJ databases">
        <title>Complete genome sequence of Nocardioides sp. G188.</title>
        <authorList>
            <person name="Im W.-T."/>
        </authorList>
    </citation>
    <scope>NUCLEOTIDE SEQUENCE</scope>
    <source>
        <strain evidence="7">G188</strain>
    </source>
</reference>
<evidence type="ECO:0000256" key="1">
    <source>
        <dbReference type="ARBA" id="ARBA00002494"/>
    </source>
</evidence>
<dbReference type="InterPro" id="IPR006311">
    <property type="entry name" value="TAT_signal"/>
</dbReference>
<dbReference type="Proteomes" id="UP000683575">
    <property type="component" value="Chromosome"/>
</dbReference>
<keyword evidence="8" id="KW-1185">Reference proteome</keyword>
<dbReference type="KEGG" id="nps:KRR39_07255"/>
<dbReference type="FunFam" id="2.102.10.10:FF:000016">
    <property type="entry name" value="Nitrite reductase/ring-hydroxylating ferredoxin subunit"/>
    <property type="match status" value="1"/>
</dbReference>
<dbReference type="EMBL" id="CP077062">
    <property type="protein sequence ID" value="QWZ09542.1"/>
    <property type="molecule type" value="Genomic_DNA"/>
</dbReference>
<evidence type="ECO:0000256" key="3">
    <source>
        <dbReference type="ARBA" id="ARBA00029586"/>
    </source>
</evidence>
<dbReference type="InterPro" id="IPR017941">
    <property type="entry name" value="Rieske_2Fe-2S"/>
</dbReference>
<feature type="domain" description="Rieske" evidence="6">
    <location>
        <begin position="48"/>
        <end position="140"/>
    </location>
</feature>
<protein>
    <recommendedName>
        <fullName evidence="2">Cytochrome bc1 complex Rieske iron-sulfur subunit</fullName>
    </recommendedName>
    <alternativeName>
        <fullName evidence="3">Cytochrome bc1 reductase complex subunit QcrA</fullName>
    </alternativeName>
</protein>
<organism evidence="7 8">
    <name type="scientific">Nocardioides panacis</name>
    <dbReference type="NCBI Taxonomy" id="2849501"/>
    <lineage>
        <taxon>Bacteria</taxon>
        <taxon>Bacillati</taxon>
        <taxon>Actinomycetota</taxon>
        <taxon>Actinomycetes</taxon>
        <taxon>Propionibacteriales</taxon>
        <taxon>Nocardioidaceae</taxon>
        <taxon>Nocardioides</taxon>
    </lineage>
</organism>
<gene>
    <name evidence="7" type="ORF">KRR39_07255</name>
</gene>
<accession>A0A975T0X3</accession>
<dbReference type="AlphaFoldDB" id="A0A975T0X3"/>
<name>A0A975T0X3_9ACTN</name>
<dbReference type="InterPro" id="IPR014349">
    <property type="entry name" value="Rieske_Fe-S_prot"/>
</dbReference>
<dbReference type="Pfam" id="PF00355">
    <property type="entry name" value="Rieske"/>
    <property type="match status" value="1"/>
</dbReference>
<dbReference type="PROSITE" id="PS51318">
    <property type="entry name" value="TAT"/>
    <property type="match status" value="1"/>
</dbReference>
<dbReference type="GO" id="GO:0051537">
    <property type="term" value="F:2 iron, 2 sulfur cluster binding"/>
    <property type="evidence" value="ECO:0007669"/>
    <property type="project" value="InterPro"/>
</dbReference>
<dbReference type="CDD" id="cd03467">
    <property type="entry name" value="Rieske"/>
    <property type="match status" value="1"/>
</dbReference>
<feature type="region of interest" description="Disordered" evidence="4">
    <location>
        <begin position="114"/>
        <end position="141"/>
    </location>
</feature>
<comment type="function">
    <text evidence="1">Iron-sulfur subunit of the cytochrome bc1 complex, an essential component of the respiratory electron transport chain required for ATP synthesis. The bc1 complex catalyzes the oxidation of menaquinol and the reduction of cytochrome c in the respiratory chain. The bc1 complex operates through a Q-cycle mechanism that couples electron transfer to generation of the proton gradient that drives ATP synthesis.</text>
</comment>